<dbReference type="InterPro" id="IPR011024">
    <property type="entry name" value="G_crystallin-like"/>
</dbReference>
<dbReference type="InterPro" id="IPR050252">
    <property type="entry name" value="Beta/Gamma-Crystallin"/>
</dbReference>
<dbReference type="OMA" id="HELLEDC"/>
<dbReference type="SMART" id="SM00247">
    <property type="entry name" value="XTALbg"/>
    <property type="match status" value="2"/>
</dbReference>
<dbReference type="PRINTS" id="PR01367">
    <property type="entry name" value="BGCRYSTALLIN"/>
</dbReference>
<dbReference type="InterPro" id="IPR001064">
    <property type="entry name" value="Beta/gamma_crystallin"/>
</dbReference>
<reference evidence="6" key="4">
    <citation type="submission" date="2025-09" db="UniProtKB">
        <authorList>
            <consortium name="Ensembl"/>
        </authorList>
    </citation>
    <scope>IDENTIFICATION</scope>
</reference>
<evidence type="ECO:0000259" key="5">
    <source>
        <dbReference type="PROSITE" id="PS50915"/>
    </source>
</evidence>
<dbReference type="GO" id="GO:0002088">
    <property type="term" value="P:lens development in camera-type eye"/>
    <property type="evidence" value="ECO:0007669"/>
    <property type="project" value="TreeGrafter"/>
</dbReference>
<dbReference type="Proteomes" id="UP000265100">
    <property type="component" value="Chromosome 23"/>
</dbReference>
<evidence type="ECO:0000313" key="7">
    <source>
        <dbReference type="Proteomes" id="UP000265100"/>
    </source>
</evidence>
<reference evidence="6" key="3">
    <citation type="submission" date="2025-08" db="UniProtKB">
        <authorList>
            <consortium name="Ensembl"/>
        </authorList>
    </citation>
    <scope>IDENTIFICATION</scope>
</reference>
<evidence type="ECO:0000256" key="4">
    <source>
        <dbReference type="ARBA" id="ARBA00022737"/>
    </source>
</evidence>
<keyword evidence="7" id="KW-1185">Reference proteome</keyword>
<dbReference type="PROSITE" id="PS50915">
    <property type="entry name" value="CRYSTALLIN_BETA_GAMMA"/>
    <property type="match status" value="4"/>
</dbReference>
<dbReference type="GeneTree" id="ENSGT00940000163148"/>
<dbReference type="SUPFAM" id="SSF49695">
    <property type="entry name" value="gamma-Crystallin-like"/>
    <property type="match status" value="1"/>
</dbReference>
<feature type="domain" description="Beta/gamma crystallin 'Greek key'" evidence="5">
    <location>
        <begin position="194"/>
        <end position="234"/>
    </location>
</feature>
<dbReference type="Ensembl" id="ENSACLT00000003696.2">
    <property type="protein sequence ID" value="ENSACLP00000003615.2"/>
    <property type="gene ID" value="ENSACLG00000002446.2"/>
</dbReference>
<dbReference type="FunFam" id="2.60.20.10:FF:000003">
    <property type="entry name" value="Crystallin gamma S"/>
    <property type="match status" value="1"/>
</dbReference>
<evidence type="ECO:0000313" key="6">
    <source>
        <dbReference type="Ensembl" id="ENSACLP00000003615.2"/>
    </source>
</evidence>
<reference evidence="7" key="2">
    <citation type="submission" date="2023-03" db="EMBL/GenBank/DDBJ databases">
        <authorList>
            <consortium name="Wellcome Sanger Institute Data Sharing"/>
        </authorList>
    </citation>
    <scope>NUCLEOTIDE SEQUENCE [LARGE SCALE GENOMIC DNA]</scope>
</reference>
<name>A0A3P8NFP9_ASTCA</name>
<dbReference type="STRING" id="8154.ENSACLP00000003615"/>
<sequence>MKWYRPSTTTKMSYHGDHATGANGIHHRHASHALEIRVLSSPQEDLITHEVGVVVHHKAPTVHSAGVAAVQVHVDVGAVTAALIGATLEVPLLIKNDLQKINRKEVIIFYEDRNFQGRSYETSSDCPELTSYLSRCNSCRVESGLFMVYEKSNFMGHQMLVRRGEYPDNQRLMGMSMSDCIRSSRIIPTHRGPFRMRIYERENFGGQMYELSDDCDNIMDRFHMSDCQSCNVMDGHWLMFEQPGFRGRMLYLRPGEYRNLREMGSNITKFSSIRRIMDSC</sequence>
<dbReference type="GO" id="GO:0005212">
    <property type="term" value="F:structural constituent of eye lens"/>
    <property type="evidence" value="ECO:0007669"/>
    <property type="project" value="UniProtKB-KW"/>
</dbReference>
<dbReference type="PANTHER" id="PTHR11818:SF98">
    <property type="entry name" value="CRYGM5 PROTEIN"/>
    <property type="match status" value="1"/>
</dbReference>
<dbReference type="PANTHER" id="PTHR11818">
    <property type="entry name" value="BETA/GAMMA CRYSTALLIN"/>
    <property type="match status" value="1"/>
</dbReference>
<comment type="similarity">
    <text evidence="2">Belongs to the beta/gamma-crystallin family.</text>
</comment>
<dbReference type="FunFam" id="2.60.20.10:FF:000001">
    <property type="entry name" value="Crystallin gamma S"/>
    <property type="match status" value="1"/>
</dbReference>
<accession>A0A3P8NFP9</accession>
<evidence type="ECO:0000256" key="3">
    <source>
        <dbReference type="ARBA" id="ARBA00022613"/>
    </source>
</evidence>
<comment type="function">
    <text evidence="1">Crystallins are the dominant structural components of the vertebrate eye lens.</text>
</comment>
<dbReference type="Bgee" id="ENSACLG00000002446">
    <property type="expression patterns" value="Expressed in camera-type eye"/>
</dbReference>
<keyword evidence="4" id="KW-0677">Repeat</keyword>
<evidence type="ECO:0000256" key="2">
    <source>
        <dbReference type="ARBA" id="ARBA00009646"/>
    </source>
</evidence>
<dbReference type="GO" id="GO:0007601">
    <property type="term" value="P:visual perception"/>
    <property type="evidence" value="ECO:0007669"/>
    <property type="project" value="TreeGrafter"/>
</dbReference>
<feature type="domain" description="Beta/gamma crystallin 'Greek key'" evidence="5">
    <location>
        <begin position="144"/>
        <end position="188"/>
    </location>
</feature>
<dbReference type="Gene3D" id="2.60.20.10">
    <property type="entry name" value="Crystallins"/>
    <property type="match status" value="2"/>
</dbReference>
<evidence type="ECO:0000256" key="1">
    <source>
        <dbReference type="ARBA" id="ARBA00003689"/>
    </source>
</evidence>
<organism evidence="6 7">
    <name type="scientific">Astatotilapia calliptera</name>
    <name type="common">Eastern happy</name>
    <name type="synonym">Chromis callipterus</name>
    <dbReference type="NCBI Taxonomy" id="8154"/>
    <lineage>
        <taxon>Eukaryota</taxon>
        <taxon>Metazoa</taxon>
        <taxon>Chordata</taxon>
        <taxon>Craniata</taxon>
        <taxon>Vertebrata</taxon>
        <taxon>Euteleostomi</taxon>
        <taxon>Actinopterygii</taxon>
        <taxon>Neopterygii</taxon>
        <taxon>Teleostei</taxon>
        <taxon>Neoteleostei</taxon>
        <taxon>Acanthomorphata</taxon>
        <taxon>Ovalentaria</taxon>
        <taxon>Cichlomorphae</taxon>
        <taxon>Cichliformes</taxon>
        <taxon>Cichlidae</taxon>
        <taxon>African cichlids</taxon>
        <taxon>Pseudocrenilabrinae</taxon>
        <taxon>Haplochromini</taxon>
        <taxon>Astatotilapia</taxon>
    </lineage>
</organism>
<reference evidence="6 7" key="1">
    <citation type="submission" date="2018-05" db="EMBL/GenBank/DDBJ databases">
        <authorList>
            <person name="Datahose"/>
        </authorList>
    </citation>
    <scope>NUCLEOTIDE SEQUENCE</scope>
</reference>
<protein>
    <recommendedName>
        <fullName evidence="5">Beta/gamma crystallin 'Greek key' domain-containing protein</fullName>
    </recommendedName>
</protein>
<proteinExistence type="inferred from homology"/>
<dbReference type="AlphaFoldDB" id="A0A3P8NFP9"/>
<feature type="domain" description="Beta/gamma crystallin 'Greek key'" evidence="5">
    <location>
        <begin position="235"/>
        <end position="277"/>
    </location>
</feature>
<dbReference type="Pfam" id="PF00030">
    <property type="entry name" value="Crystall"/>
    <property type="match status" value="2"/>
</dbReference>
<feature type="domain" description="Beta/gamma crystallin 'Greek key'" evidence="5">
    <location>
        <begin position="105"/>
        <end position="143"/>
    </location>
</feature>
<keyword evidence="3" id="KW-0273">Eye lens protein</keyword>